<protein>
    <submittedName>
        <fullName evidence="1">Uncharacterized protein</fullName>
    </submittedName>
</protein>
<dbReference type="AlphaFoldDB" id="A0A2X4WYB3"/>
<gene>
    <name evidence="1" type="ORF">NCTC12961_00073</name>
</gene>
<organism evidence="1 2">
    <name type="scientific">Serratia plymuthica</name>
    <dbReference type="NCBI Taxonomy" id="82996"/>
    <lineage>
        <taxon>Bacteria</taxon>
        <taxon>Pseudomonadati</taxon>
        <taxon>Pseudomonadota</taxon>
        <taxon>Gammaproteobacteria</taxon>
        <taxon>Enterobacterales</taxon>
        <taxon>Yersiniaceae</taxon>
        <taxon>Serratia</taxon>
    </lineage>
</organism>
<evidence type="ECO:0000313" key="2">
    <source>
        <dbReference type="Proteomes" id="UP000248897"/>
    </source>
</evidence>
<sequence length="143" mass="15945">MDVHVAERRQQQLTLRLITRHARDRRRIRRMDGGDVAVFDFQLVERGAGADHRIAIVFETLLQPYVAQHVVMVGQGHGFGLRRTVAASLRCGLRHAAGQPDHRTGGGELASLAEESSAALLLGFFHVQFLNPEVRCVKKHPPI</sequence>
<reference evidence="1 2" key="1">
    <citation type="submission" date="2018-06" db="EMBL/GenBank/DDBJ databases">
        <authorList>
            <consortium name="Pathogen Informatics"/>
            <person name="Doyle S."/>
        </authorList>
    </citation>
    <scope>NUCLEOTIDE SEQUENCE [LARGE SCALE GENOMIC DNA]</scope>
    <source>
        <strain evidence="1 2">NCTC12961</strain>
    </source>
</reference>
<accession>A0A2X4WYB3</accession>
<proteinExistence type="predicted"/>
<dbReference type="Proteomes" id="UP000248897">
    <property type="component" value="Chromosome 1"/>
</dbReference>
<evidence type="ECO:0000313" key="1">
    <source>
        <dbReference type="EMBL" id="SQI29124.1"/>
    </source>
</evidence>
<dbReference type="EMBL" id="LS483469">
    <property type="protein sequence ID" value="SQI29124.1"/>
    <property type="molecule type" value="Genomic_DNA"/>
</dbReference>
<name>A0A2X4WYB3_SERPL</name>